<sequence length="106" mass="12044">MYFFTILIDCSLLDAFHTVLLFQLFKQTYEHEQQQQSPRPPPSNNHSPTTGKPAEFVFDSHTIDRHAGRSFRRLDPLKSESVPAGSLPPDSGRNCTGNIRSVPDRF</sequence>
<reference evidence="3" key="1">
    <citation type="submission" date="2021-02" db="EMBL/GenBank/DDBJ databases">
        <authorList>
            <person name="Nowell W R."/>
        </authorList>
    </citation>
    <scope>NUCLEOTIDE SEQUENCE</scope>
</reference>
<feature type="signal peptide" evidence="2">
    <location>
        <begin position="1"/>
        <end position="15"/>
    </location>
</feature>
<accession>A0A815FY17</accession>
<feature type="compositionally biased region" description="Basic and acidic residues" evidence="1">
    <location>
        <begin position="61"/>
        <end position="78"/>
    </location>
</feature>
<feature type="region of interest" description="Disordered" evidence="1">
    <location>
        <begin position="30"/>
        <end position="106"/>
    </location>
</feature>
<proteinExistence type="predicted"/>
<organism evidence="3 4">
    <name type="scientific">Adineta ricciae</name>
    <name type="common">Rotifer</name>
    <dbReference type="NCBI Taxonomy" id="249248"/>
    <lineage>
        <taxon>Eukaryota</taxon>
        <taxon>Metazoa</taxon>
        <taxon>Spiralia</taxon>
        <taxon>Gnathifera</taxon>
        <taxon>Rotifera</taxon>
        <taxon>Eurotatoria</taxon>
        <taxon>Bdelloidea</taxon>
        <taxon>Adinetida</taxon>
        <taxon>Adinetidae</taxon>
        <taxon>Adineta</taxon>
    </lineage>
</organism>
<dbReference type="EMBL" id="CAJNOJ010000245">
    <property type="protein sequence ID" value="CAF1331437.1"/>
    <property type="molecule type" value="Genomic_DNA"/>
</dbReference>
<feature type="chain" id="PRO_5032382240" evidence="2">
    <location>
        <begin position="16"/>
        <end position="106"/>
    </location>
</feature>
<evidence type="ECO:0000313" key="3">
    <source>
        <dbReference type="EMBL" id="CAF1331437.1"/>
    </source>
</evidence>
<evidence type="ECO:0000313" key="4">
    <source>
        <dbReference type="Proteomes" id="UP000663852"/>
    </source>
</evidence>
<evidence type="ECO:0000256" key="2">
    <source>
        <dbReference type="SAM" id="SignalP"/>
    </source>
</evidence>
<evidence type="ECO:0000256" key="1">
    <source>
        <dbReference type="SAM" id="MobiDB-lite"/>
    </source>
</evidence>
<dbReference type="Proteomes" id="UP000663852">
    <property type="component" value="Unassembled WGS sequence"/>
</dbReference>
<name>A0A815FY17_ADIRI</name>
<gene>
    <name evidence="3" type="ORF">EDS130_LOCUS32212</name>
</gene>
<keyword evidence="2" id="KW-0732">Signal</keyword>
<comment type="caution">
    <text evidence="3">The sequence shown here is derived from an EMBL/GenBank/DDBJ whole genome shotgun (WGS) entry which is preliminary data.</text>
</comment>
<dbReference type="AlphaFoldDB" id="A0A815FY17"/>
<protein>
    <submittedName>
        <fullName evidence="3">Uncharacterized protein</fullName>
    </submittedName>
</protein>